<dbReference type="AlphaFoldDB" id="A0A7D6VN20"/>
<dbReference type="KEGG" id="cint:HZF06_15830"/>
<keyword evidence="1" id="KW-1133">Transmembrane helix</keyword>
<feature type="transmembrane region" description="Helical" evidence="1">
    <location>
        <begin position="50"/>
        <end position="68"/>
    </location>
</feature>
<accession>A0A7D6VN20</accession>
<feature type="transmembrane region" description="Helical" evidence="1">
    <location>
        <begin position="155"/>
        <end position="173"/>
    </location>
</feature>
<dbReference type="Proteomes" id="UP000512286">
    <property type="component" value="Chromosome"/>
</dbReference>
<sequence length="280" mass="33148">MKYFQIIAFIIEIIVLIPLFIWGLLYVLNFIKDERSWLNSRSMYKRIVELIVRGVAAIFIVYFAYRSIVPRILDIPNLIKWNVYRSRVAVYSHRDGSKDLFKHVKDGNLEIHFFFDTGVKDGEYCIISYLPHSRRAVMIERDGYKVTKENRNVGWPWEPMLSISALLIMVIFFNQYALRVLAICSLIYYPLNIYLYYTYGKMNGAWNLNNNDALMNIVAGIGFLVIPLVIYIIERFAKKRTWQYHIEKLSGEKNYYITNLVICLIIFVYAMIMLSYFNLL</sequence>
<feature type="transmembrane region" description="Helical" evidence="1">
    <location>
        <begin position="213"/>
        <end position="233"/>
    </location>
</feature>
<feature type="transmembrane region" description="Helical" evidence="1">
    <location>
        <begin position="254"/>
        <end position="277"/>
    </location>
</feature>
<protein>
    <submittedName>
        <fullName evidence="2">Uncharacterized protein</fullName>
    </submittedName>
</protein>
<reference evidence="2 3" key="1">
    <citation type="submission" date="2020-07" db="EMBL/GenBank/DDBJ databases">
        <title>Electron transfer.</title>
        <authorList>
            <person name="Huang L."/>
            <person name="Liu X."/>
            <person name="Zhou S."/>
        </authorList>
    </citation>
    <scope>NUCLEOTIDE SEQUENCE [LARGE SCALE GENOMIC DNA]</scope>
    <source>
        <strain evidence="2 3">Lx1</strain>
    </source>
</reference>
<keyword evidence="1" id="KW-0812">Transmembrane</keyword>
<feature type="transmembrane region" description="Helical" evidence="1">
    <location>
        <begin position="180"/>
        <end position="197"/>
    </location>
</feature>
<keyword evidence="1" id="KW-0472">Membrane</keyword>
<gene>
    <name evidence="2" type="ORF">HZF06_15830</name>
</gene>
<feature type="transmembrane region" description="Helical" evidence="1">
    <location>
        <begin position="6"/>
        <end position="29"/>
    </location>
</feature>
<evidence type="ECO:0000313" key="2">
    <source>
        <dbReference type="EMBL" id="QLY78547.1"/>
    </source>
</evidence>
<evidence type="ECO:0000313" key="3">
    <source>
        <dbReference type="Proteomes" id="UP000512286"/>
    </source>
</evidence>
<dbReference type="EMBL" id="CP059378">
    <property type="protein sequence ID" value="QLY78547.1"/>
    <property type="molecule type" value="Genomic_DNA"/>
</dbReference>
<organism evidence="2 3">
    <name type="scientific">Clostridium intestinale</name>
    <dbReference type="NCBI Taxonomy" id="36845"/>
    <lineage>
        <taxon>Bacteria</taxon>
        <taxon>Bacillati</taxon>
        <taxon>Bacillota</taxon>
        <taxon>Clostridia</taxon>
        <taxon>Eubacteriales</taxon>
        <taxon>Clostridiaceae</taxon>
        <taxon>Clostridium</taxon>
    </lineage>
</organism>
<evidence type="ECO:0000256" key="1">
    <source>
        <dbReference type="SAM" id="Phobius"/>
    </source>
</evidence>
<name>A0A7D6VN20_9CLOT</name>
<proteinExistence type="predicted"/>